<evidence type="ECO:0000256" key="1">
    <source>
        <dbReference type="ARBA" id="ARBA00006484"/>
    </source>
</evidence>
<dbReference type="InterPro" id="IPR020904">
    <property type="entry name" value="Sc_DH/Rdtase_CS"/>
</dbReference>
<dbReference type="NCBIfam" id="NF006117">
    <property type="entry name" value="PRK08264.1-3"/>
    <property type="match status" value="1"/>
</dbReference>
<dbReference type="GO" id="GO:0016491">
    <property type="term" value="F:oxidoreductase activity"/>
    <property type="evidence" value="ECO:0007669"/>
    <property type="project" value="UniProtKB-KW"/>
</dbReference>
<gene>
    <name evidence="4" type="ORF">FJV41_28885</name>
</gene>
<keyword evidence="2" id="KW-0560">Oxidoreductase</keyword>
<evidence type="ECO:0000256" key="2">
    <source>
        <dbReference type="ARBA" id="ARBA00023002"/>
    </source>
</evidence>
<evidence type="ECO:0000313" key="4">
    <source>
        <dbReference type="EMBL" id="TQF12451.1"/>
    </source>
</evidence>
<dbReference type="PANTHER" id="PTHR44196:SF1">
    <property type="entry name" value="DEHYDROGENASE_REDUCTASE SDR FAMILY MEMBER 7B"/>
    <property type="match status" value="1"/>
</dbReference>
<organism evidence="4 5">
    <name type="scientific">Myxococcus llanfairpwllgwyngyllgogerychwyrndrobwllllantysiliogogogochensis</name>
    <dbReference type="NCBI Taxonomy" id="2590453"/>
    <lineage>
        <taxon>Bacteria</taxon>
        <taxon>Pseudomonadati</taxon>
        <taxon>Myxococcota</taxon>
        <taxon>Myxococcia</taxon>
        <taxon>Myxococcales</taxon>
        <taxon>Cystobacterineae</taxon>
        <taxon>Myxococcaceae</taxon>
        <taxon>Myxococcus</taxon>
    </lineage>
</organism>
<dbReference type="InterPro" id="IPR002347">
    <property type="entry name" value="SDR_fam"/>
</dbReference>
<protein>
    <submittedName>
        <fullName evidence="4">SDR family oxidoreductase</fullName>
    </submittedName>
</protein>
<dbReference type="PRINTS" id="PR00081">
    <property type="entry name" value="GDHRDH"/>
</dbReference>
<dbReference type="RefSeq" id="WP_141645796.1">
    <property type="nucleotide sequence ID" value="NZ_VIFM01000138.1"/>
</dbReference>
<evidence type="ECO:0000256" key="3">
    <source>
        <dbReference type="RuleBase" id="RU000363"/>
    </source>
</evidence>
<keyword evidence="5" id="KW-1185">Reference proteome</keyword>
<dbReference type="InterPro" id="IPR036291">
    <property type="entry name" value="NAD(P)-bd_dom_sf"/>
</dbReference>
<dbReference type="Proteomes" id="UP000315369">
    <property type="component" value="Unassembled WGS sequence"/>
</dbReference>
<dbReference type="PANTHER" id="PTHR44196">
    <property type="entry name" value="DEHYDROGENASE/REDUCTASE SDR FAMILY MEMBER 7B"/>
    <property type="match status" value="1"/>
</dbReference>
<sequence length="231" mass="23974">MQVKDAVALVTGANRGLGLAFAKALLERGARKVYAAAREPSSVTIPGVVPVRLDVTRPEQLEALVREAGDVTLLINNAGILKGTSLLGADALSAARAELETNYLGPLATSSAFAPVLAKNGGGAIINVLSVLSWMAFPGSASYSASKAAAWALTNGLRKELGAQKTQVMALHVGYMDTDMAEKVTAPKTSTAEVVRLTLDALEAGLDEVLADEVSRNVKQGLSAGVYLQRS</sequence>
<dbReference type="GO" id="GO:0016020">
    <property type="term" value="C:membrane"/>
    <property type="evidence" value="ECO:0007669"/>
    <property type="project" value="TreeGrafter"/>
</dbReference>
<dbReference type="PRINTS" id="PR00080">
    <property type="entry name" value="SDRFAMILY"/>
</dbReference>
<dbReference type="SUPFAM" id="SSF51735">
    <property type="entry name" value="NAD(P)-binding Rossmann-fold domains"/>
    <property type="match status" value="1"/>
</dbReference>
<dbReference type="OrthoDB" id="5334159at2"/>
<dbReference type="EMBL" id="VIFM01000138">
    <property type="protein sequence ID" value="TQF12451.1"/>
    <property type="molecule type" value="Genomic_DNA"/>
</dbReference>
<reference evidence="4 5" key="1">
    <citation type="submission" date="2019-06" db="EMBL/GenBank/DDBJ databases">
        <authorList>
            <person name="Livingstone P."/>
            <person name="Whitworth D."/>
        </authorList>
    </citation>
    <scope>NUCLEOTIDE SEQUENCE [LARGE SCALE GENOMIC DNA]</scope>
    <source>
        <strain evidence="4 5">AM401</strain>
    </source>
</reference>
<dbReference type="Pfam" id="PF00106">
    <property type="entry name" value="adh_short"/>
    <property type="match status" value="1"/>
</dbReference>
<accession>A0A540WTW0</accession>
<dbReference type="Gene3D" id="3.40.50.720">
    <property type="entry name" value="NAD(P)-binding Rossmann-like Domain"/>
    <property type="match status" value="1"/>
</dbReference>
<dbReference type="NCBIfam" id="NF006119">
    <property type="entry name" value="PRK08264.1-5"/>
    <property type="match status" value="1"/>
</dbReference>
<evidence type="ECO:0000313" key="5">
    <source>
        <dbReference type="Proteomes" id="UP000315369"/>
    </source>
</evidence>
<dbReference type="PROSITE" id="PS00061">
    <property type="entry name" value="ADH_SHORT"/>
    <property type="match status" value="1"/>
</dbReference>
<comment type="caution">
    <text evidence="4">The sequence shown here is derived from an EMBL/GenBank/DDBJ whole genome shotgun (WGS) entry which is preliminary data.</text>
</comment>
<name>A0A540WTW0_9BACT</name>
<proteinExistence type="inferred from homology"/>
<dbReference type="AlphaFoldDB" id="A0A540WTW0"/>
<comment type="similarity">
    <text evidence="1 3">Belongs to the short-chain dehydrogenases/reductases (SDR) family.</text>
</comment>